<comment type="similarity">
    <text evidence="2">Belongs to the flagellar radial spoke RSP3 family.</text>
</comment>
<dbReference type="OrthoDB" id="313308at2759"/>
<evidence type="ECO:0000313" key="10">
    <source>
        <dbReference type="EMBL" id="KAG5458635.1"/>
    </source>
</evidence>
<dbReference type="GO" id="GO:0005929">
    <property type="term" value="C:cilium"/>
    <property type="evidence" value="ECO:0007669"/>
    <property type="project" value="TreeGrafter"/>
</dbReference>
<reference evidence="10 11" key="1">
    <citation type="journal article" name="Sci. Rep.">
        <title>Genome-scale phylogenetic analyses confirm Olpidium as the closest living zoosporic fungus to the non-flagellated, terrestrial fungi.</title>
        <authorList>
            <person name="Chang Y."/>
            <person name="Rochon D."/>
            <person name="Sekimoto S."/>
            <person name="Wang Y."/>
            <person name="Chovatia M."/>
            <person name="Sandor L."/>
            <person name="Salamov A."/>
            <person name="Grigoriev I.V."/>
            <person name="Stajich J.E."/>
            <person name="Spatafora J.W."/>
        </authorList>
    </citation>
    <scope>NUCLEOTIDE SEQUENCE [LARGE SCALE GENOMIC DNA]</scope>
    <source>
        <strain evidence="10">S191</strain>
    </source>
</reference>
<comment type="subcellular location">
    <subcellularLocation>
        <location evidence="1">Cytoplasm</location>
        <location evidence="1">Cytoskeleton</location>
        <location evidence="1">Flagellum axoneme</location>
    </subcellularLocation>
</comment>
<dbReference type="Proteomes" id="UP000673691">
    <property type="component" value="Unassembled WGS sequence"/>
</dbReference>
<dbReference type="AlphaFoldDB" id="A0A8H7ZSS6"/>
<organism evidence="10 11">
    <name type="scientific">Olpidium bornovanus</name>
    <dbReference type="NCBI Taxonomy" id="278681"/>
    <lineage>
        <taxon>Eukaryota</taxon>
        <taxon>Fungi</taxon>
        <taxon>Fungi incertae sedis</taxon>
        <taxon>Olpidiomycota</taxon>
        <taxon>Olpidiomycotina</taxon>
        <taxon>Olpidiomycetes</taxon>
        <taxon>Olpidiales</taxon>
        <taxon>Olpidiaceae</taxon>
        <taxon>Olpidium</taxon>
    </lineage>
</organism>
<dbReference type="PANTHER" id="PTHR21648">
    <property type="entry name" value="FLAGELLAR RADIAL SPOKE PROTEIN 3"/>
    <property type="match status" value="1"/>
</dbReference>
<keyword evidence="11" id="KW-1185">Reference proteome</keyword>
<sequence>MVNAVPEADAQTQTDAFLDRAPSPWYVPQKSGADAETQICDGELFDFDYEVAPIADVIAEKTLEQSLMEMMEEEELATLKKRQVRRRARPP</sequence>
<evidence type="ECO:0000256" key="9">
    <source>
        <dbReference type="SAM" id="MobiDB-lite"/>
    </source>
</evidence>
<evidence type="ECO:0000256" key="5">
    <source>
        <dbReference type="ARBA" id="ARBA00022846"/>
    </source>
</evidence>
<evidence type="ECO:0000256" key="1">
    <source>
        <dbReference type="ARBA" id="ARBA00004611"/>
    </source>
</evidence>
<gene>
    <name evidence="10" type="ORF">BJ554DRAFT_1104</name>
</gene>
<evidence type="ECO:0000256" key="8">
    <source>
        <dbReference type="ARBA" id="ARBA00023273"/>
    </source>
</evidence>
<name>A0A8H7ZSS6_9FUNG</name>
<dbReference type="PANTHER" id="PTHR21648:SF0">
    <property type="entry name" value="RADIAL SPOKE HEAD PROTEIN 3 HOMOLOG"/>
    <property type="match status" value="1"/>
</dbReference>
<dbReference type="InterPro" id="IPR009290">
    <property type="entry name" value="Radial_spoke_3"/>
</dbReference>
<keyword evidence="8" id="KW-0966">Cell projection</keyword>
<keyword evidence="4" id="KW-0597">Phosphoprotein</keyword>
<evidence type="ECO:0000256" key="4">
    <source>
        <dbReference type="ARBA" id="ARBA00022553"/>
    </source>
</evidence>
<protein>
    <submittedName>
        <fullName evidence="10">Radial spoke 3</fullName>
    </submittedName>
</protein>
<evidence type="ECO:0000256" key="2">
    <source>
        <dbReference type="ARBA" id="ARBA00006737"/>
    </source>
</evidence>
<accession>A0A8H7ZSS6</accession>
<evidence type="ECO:0000256" key="6">
    <source>
        <dbReference type="ARBA" id="ARBA00023069"/>
    </source>
</evidence>
<keyword evidence="7" id="KW-0206">Cytoskeleton</keyword>
<comment type="caution">
    <text evidence="10">The sequence shown here is derived from an EMBL/GenBank/DDBJ whole genome shotgun (WGS) entry which is preliminary data.</text>
</comment>
<evidence type="ECO:0000256" key="7">
    <source>
        <dbReference type="ARBA" id="ARBA00023212"/>
    </source>
</evidence>
<keyword evidence="6" id="KW-0969">Cilium</keyword>
<dbReference type="EMBL" id="JAEFCI010008161">
    <property type="protein sequence ID" value="KAG5458635.1"/>
    <property type="molecule type" value="Genomic_DNA"/>
</dbReference>
<keyword evidence="3" id="KW-0963">Cytoplasm</keyword>
<dbReference type="Pfam" id="PF06098">
    <property type="entry name" value="Radial_spoke_3"/>
    <property type="match status" value="1"/>
</dbReference>
<evidence type="ECO:0000256" key="3">
    <source>
        <dbReference type="ARBA" id="ARBA00022490"/>
    </source>
</evidence>
<feature type="region of interest" description="Disordered" evidence="9">
    <location>
        <begin position="1"/>
        <end position="33"/>
    </location>
</feature>
<keyword evidence="5" id="KW-0282">Flagellum</keyword>
<evidence type="ECO:0000313" key="11">
    <source>
        <dbReference type="Proteomes" id="UP000673691"/>
    </source>
</evidence>
<proteinExistence type="inferred from homology"/>